<comment type="similarity">
    <text evidence="2">Belongs to the CCDC172 family.</text>
</comment>
<protein>
    <recommendedName>
        <fullName evidence="3">Coiled-coil domain-containing protein 172</fullName>
    </recommendedName>
</protein>
<comment type="subcellular location">
    <subcellularLocation>
        <location evidence="1">Cytoplasm</location>
    </subcellularLocation>
</comment>
<keyword evidence="8" id="KW-1185">Reference proteome</keyword>
<proteinExistence type="inferred from homology"/>
<keyword evidence="4" id="KW-0963">Cytoplasm</keyword>
<evidence type="ECO:0000313" key="7">
    <source>
        <dbReference type="EMBL" id="KAL0964521.1"/>
    </source>
</evidence>
<reference evidence="7 8" key="1">
    <citation type="submission" date="2024-06" db="EMBL/GenBank/DDBJ databases">
        <authorList>
            <person name="Pan Q."/>
            <person name="Wen M."/>
            <person name="Jouanno E."/>
            <person name="Zahm M."/>
            <person name="Klopp C."/>
            <person name="Cabau C."/>
            <person name="Louis A."/>
            <person name="Berthelot C."/>
            <person name="Parey E."/>
            <person name="Roest Crollius H."/>
            <person name="Montfort J."/>
            <person name="Robinson-Rechavi M."/>
            <person name="Bouchez O."/>
            <person name="Lampietro C."/>
            <person name="Lopez Roques C."/>
            <person name="Donnadieu C."/>
            <person name="Postlethwait J."/>
            <person name="Bobe J."/>
            <person name="Verreycken H."/>
            <person name="Guiguen Y."/>
        </authorList>
    </citation>
    <scope>NUCLEOTIDE SEQUENCE [LARGE SCALE GENOMIC DNA]</scope>
    <source>
        <strain evidence="7">Up_M1</strain>
        <tissue evidence="7">Testis</tissue>
    </source>
</reference>
<dbReference type="AlphaFoldDB" id="A0ABD0WIN2"/>
<evidence type="ECO:0000256" key="6">
    <source>
        <dbReference type="SAM" id="Coils"/>
    </source>
</evidence>
<dbReference type="PANTHER" id="PTHR22419:SF2">
    <property type="entry name" value="COILED-COIL DOMAIN-CONTAINING PROTEIN 172"/>
    <property type="match status" value="1"/>
</dbReference>
<dbReference type="PANTHER" id="PTHR22419">
    <property type="entry name" value="COILED-COIL DOMAIN-CONTAINING PROTEIN 172"/>
    <property type="match status" value="1"/>
</dbReference>
<evidence type="ECO:0000256" key="5">
    <source>
        <dbReference type="ARBA" id="ARBA00023054"/>
    </source>
</evidence>
<keyword evidence="5 6" id="KW-0175">Coiled coil</keyword>
<evidence type="ECO:0000256" key="3">
    <source>
        <dbReference type="ARBA" id="ARBA00022327"/>
    </source>
</evidence>
<evidence type="ECO:0000256" key="4">
    <source>
        <dbReference type="ARBA" id="ARBA00022490"/>
    </source>
</evidence>
<dbReference type="GO" id="GO:0005737">
    <property type="term" value="C:cytoplasm"/>
    <property type="evidence" value="ECO:0007669"/>
    <property type="project" value="UniProtKB-SubCell"/>
</dbReference>
<gene>
    <name evidence="7" type="ORF">UPYG_G00325070</name>
</gene>
<dbReference type="InterPro" id="IPR029618">
    <property type="entry name" value="CCDC172"/>
</dbReference>
<name>A0ABD0WIN2_UMBPY</name>
<evidence type="ECO:0000256" key="1">
    <source>
        <dbReference type="ARBA" id="ARBA00004496"/>
    </source>
</evidence>
<evidence type="ECO:0000313" key="8">
    <source>
        <dbReference type="Proteomes" id="UP001557470"/>
    </source>
</evidence>
<feature type="coiled-coil region" evidence="6">
    <location>
        <begin position="24"/>
        <end position="202"/>
    </location>
</feature>
<dbReference type="Proteomes" id="UP001557470">
    <property type="component" value="Unassembled WGS sequence"/>
</dbReference>
<dbReference type="EMBL" id="JAGEUA010000010">
    <property type="protein sequence ID" value="KAL0964521.1"/>
    <property type="molecule type" value="Genomic_DNA"/>
</dbReference>
<evidence type="ECO:0000256" key="2">
    <source>
        <dbReference type="ARBA" id="ARBA00008975"/>
    </source>
</evidence>
<comment type="caution">
    <text evidence="7">The sequence shown here is derived from an EMBL/GenBank/DDBJ whole genome shotgun (WGS) entry which is preliminary data.</text>
</comment>
<accession>A0ABD0WIN2</accession>
<organism evidence="7 8">
    <name type="scientific">Umbra pygmaea</name>
    <name type="common">Eastern mudminnow</name>
    <dbReference type="NCBI Taxonomy" id="75934"/>
    <lineage>
        <taxon>Eukaryota</taxon>
        <taxon>Metazoa</taxon>
        <taxon>Chordata</taxon>
        <taxon>Craniata</taxon>
        <taxon>Vertebrata</taxon>
        <taxon>Euteleostomi</taxon>
        <taxon>Actinopterygii</taxon>
        <taxon>Neopterygii</taxon>
        <taxon>Teleostei</taxon>
        <taxon>Protacanthopterygii</taxon>
        <taxon>Esociformes</taxon>
        <taxon>Umbridae</taxon>
        <taxon>Umbra</taxon>
    </lineage>
</organism>
<sequence>MSLDNLFKQILLTEQQTSEKTQRFQEVKVAIARCQDTIKSLNEKSETVSKELDEKAQHLSEKMLQYNLMKKHQVQIENQTSELLRQRNDLRDQLEEKRKSLKEEQEKFMEEIKTFNRDFSLFNNREIVFECQTQSEIHGIEEEVNSVNKEMESMAQKNTWVNSMEEEKKSLLFELQGLEHIMRDLESQLNEAKSITESLKAESLLVTQKPLTDSTCLRLKKELEIHKEGELELLREALSAEIQFLQSKLPQKSPQYTST</sequence>